<organism evidence="2">
    <name type="scientific">Mytilinidion resinicola</name>
    <dbReference type="NCBI Taxonomy" id="574789"/>
    <lineage>
        <taxon>Eukaryota</taxon>
        <taxon>Fungi</taxon>
        <taxon>Dikarya</taxon>
        <taxon>Ascomycota</taxon>
        <taxon>Pezizomycotina</taxon>
        <taxon>Dothideomycetes</taxon>
        <taxon>Pleosporomycetidae</taxon>
        <taxon>Mytilinidiales</taxon>
        <taxon>Mytilinidiaceae</taxon>
        <taxon>Mytilinidion</taxon>
    </lineage>
</organism>
<evidence type="ECO:0000256" key="1">
    <source>
        <dbReference type="SAM" id="MobiDB-lite"/>
    </source>
</evidence>
<sequence>MTVSEKSTKPTEATGTEQRPAGHVGGNPEDDPVNPEDDPVNPEDDQVNPEDDPVNPEDDQVNPEDDPVNPEDDPVNPEDDPVNPKYDPGDPENDPGDPAKKPSGPHVNGHVVQTRRTEDGHIVLCIHVSGAAIGTHRCDSYFPSLNANAVFRQGDINTPPFLVAEHGWFQHRNTFRGVCMSTPVDPNQPDQDAAFKAWRSAVLLTLRNNHIPPWIPVSGV</sequence>
<evidence type="ECO:0000313" key="4">
    <source>
        <dbReference type="RefSeq" id="XP_033584516.1"/>
    </source>
</evidence>
<dbReference type="Proteomes" id="UP000504636">
    <property type="component" value="Unplaced"/>
</dbReference>
<dbReference type="RefSeq" id="XP_033584516.1">
    <property type="nucleotide sequence ID" value="XM_033718646.1"/>
</dbReference>
<evidence type="ECO:0000313" key="2">
    <source>
        <dbReference type="EMBL" id="KAF2817552.1"/>
    </source>
</evidence>
<feature type="compositionally biased region" description="Acidic residues" evidence="1">
    <location>
        <begin position="28"/>
        <end position="81"/>
    </location>
</feature>
<dbReference type="GeneID" id="54459539"/>
<keyword evidence="3" id="KW-1185">Reference proteome</keyword>
<gene>
    <name evidence="2 4" type="ORF">BDZ99DRAFT_457276</name>
</gene>
<dbReference type="AlphaFoldDB" id="A0A6A6Z8V6"/>
<reference evidence="2 4" key="1">
    <citation type="journal article" date="2020" name="Stud. Mycol.">
        <title>101 Dothideomycetes genomes: a test case for predicting lifestyles and emergence of pathogens.</title>
        <authorList>
            <person name="Haridas S."/>
            <person name="Albert R."/>
            <person name="Binder M."/>
            <person name="Bloem J."/>
            <person name="Labutti K."/>
            <person name="Salamov A."/>
            <person name="Andreopoulos B."/>
            <person name="Baker S."/>
            <person name="Barry K."/>
            <person name="Bills G."/>
            <person name="Bluhm B."/>
            <person name="Cannon C."/>
            <person name="Castanera R."/>
            <person name="Culley D."/>
            <person name="Daum C."/>
            <person name="Ezra D."/>
            <person name="Gonzalez J."/>
            <person name="Henrissat B."/>
            <person name="Kuo A."/>
            <person name="Liang C."/>
            <person name="Lipzen A."/>
            <person name="Lutzoni F."/>
            <person name="Magnuson J."/>
            <person name="Mondo S."/>
            <person name="Nolan M."/>
            <person name="Ohm R."/>
            <person name="Pangilinan J."/>
            <person name="Park H.-J."/>
            <person name="Ramirez L."/>
            <person name="Alfaro M."/>
            <person name="Sun H."/>
            <person name="Tritt A."/>
            <person name="Yoshinaga Y."/>
            <person name="Zwiers L.-H."/>
            <person name="Turgeon B."/>
            <person name="Goodwin S."/>
            <person name="Spatafora J."/>
            <person name="Crous P."/>
            <person name="Grigoriev I."/>
        </authorList>
    </citation>
    <scope>NUCLEOTIDE SEQUENCE</scope>
    <source>
        <strain evidence="2 4">CBS 304.34</strain>
    </source>
</reference>
<accession>A0A6A6Z8V6</accession>
<reference evidence="4" key="3">
    <citation type="submission" date="2025-04" db="UniProtKB">
        <authorList>
            <consortium name="RefSeq"/>
        </authorList>
    </citation>
    <scope>IDENTIFICATION</scope>
    <source>
        <strain evidence="4">CBS 304.34</strain>
    </source>
</reference>
<reference evidence="4" key="2">
    <citation type="submission" date="2020-04" db="EMBL/GenBank/DDBJ databases">
        <authorList>
            <consortium name="NCBI Genome Project"/>
        </authorList>
    </citation>
    <scope>NUCLEOTIDE SEQUENCE</scope>
    <source>
        <strain evidence="4">CBS 304.34</strain>
    </source>
</reference>
<protein>
    <submittedName>
        <fullName evidence="2 4">Uncharacterized protein</fullName>
    </submittedName>
</protein>
<feature type="compositionally biased region" description="Polar residues" evidence="1">
    <location>
        <begin position="1"/>
        <end position="17"/>
    </location>
</feature>
<feature type="region of interest" description="Disordered" evidence="1">
    <location>
        <begin position="1"/>
        <end position="110"/>
    </location>
</feature>
<dbReference type="EMBL" id="MU003692">
    <property type="protein sequence ID" value="KAF2817552.1"/>
    <property type="molecule type" value="Genomic_DNA"/>
</dbReference>
<evidence type="ECO:0000313" key="3">
    <source>
        <dbReference type="Proteomes" id="UP000504636"/>
    </source>
</evidence>
<name>A0A6A6Z8V6_9PEZI</name>
<proteinExistence type="predicted"/>